<dbReference type="Gene3D" id="1.10.1200.10">
    <property type="entry name" value="ACP-like"/>
    <property type="match status" value="1"/>
</dbReference>
<dbReference type="PANTHER" id="PTHR45527">
    <property type="entry name" value="NONRIBOSOMAL PEPTIDE SYNTHETASE"/>
    <property type="match status" value="1"/>
</dbReference>
<dbReference type="GO" id="GO:0005737">
    <property type="term" value="C:cytoplasm"/>
    <property type="evidence" value="ECO:0007669"/>
    <property type="project" value="TreeGrafter"/>
</dbReference>
<dbReference type="GO" id="GO:0072330">
    <property type="term" value="P:monocarboxylic acid biosynthetic process"/>
    <property type="evidence" value="ECO:0007669"/>
    <property type="project" value="UniProtKB-ARBA"/>
</dbReference>
<sequence>MRPVPLGAPGELFISGVGLARGYLGQPSLTAERFLPHPFSTTPGARLYRTGDRARWLPDGGLQFLGRLDDQVKLRGIRIELGEVEAALRLHPLLTDVALLLREDSPGDKRLVAYFTASQAPQPAELRAFLEQRLPSFMVPAAFVLLDALPLTAAGKVHRAALPAPEGLQLRAQASYVEPGTELERSIARIWQEQLRVDRVGRDERFFDLGGNSLSIVQVHGKLRGVLGLDVSLADLFQYPTVGALAAHLSHADERPSTEEKGQRRVQARRERAGQRAPSRTHRSPSEDDQDE</sequence>
<keyword evidence="6" id="KW-1185">Reference proteome</keyword>
<dbReference type="Gene3D" id="3.30.300.30">
    <property type="match status" value="1"/>
</dbReference>
<keyword evidence="1" id="KW-0596">Phosphopantetheine</keyword>
<dbReference type="Pfam" id="PF00550">
    <property type="entry name" value="PP-binding"/>
    <property type="match status" value="1"/>
</dbReference>
<dbReference type="InterPro" id="IPR045851">
    <property type="entry name" value="AMP-bd_C_sf"/>
</dbReference>
<feature type="compositionally biased region" description="Basic and acidic residues" evidence="3">
    <location>
        <begin position="250"/>
        <end position="274"/>
    </location>
</feature>
<dbReference type="Proteomes" id="UP000273405">
    <property type="component" value="Unassembled WGS sequence"/>
</dbReference>
<evidence type="ECO:0000256" key="1">
    <source>
        <dbReference type="ARBA" id="ARBA00022450"/>
    </source>
</evidence>
<dbReference type="Gene3D" id="2.30.38.10">
    <property type="entry name" value="Luciferase, Domain 3"/>
    <property type="match status" value="1"/>
</dbReference>
<dbReference type="FunFam" id="3.30.300.30:FF:000010">
    <property type="entry name" value="Enterobactin synthetase component F"/>
    <property type="match status" value="1"/>
</dbReference>
<reference evidence="6" key="1">
    <citation type="submission" date="2018-09" db="EMBL/GenBank/DDBJ databases">
        <authorList>
            <person name="Livingstone P.G."/>
            <person name="Whitworth D.E."/>
        </authorList>
    </citation>
    <scope>NUCLEOTIDE SEQUENCE [LARGE SCALE GENOMIC DNA]</scope>
    <source>
        <strain evidence="6">CA040B</strain>
    </source>
</reference>
<protein>
    <recommendedName>
        <fullName evidence="4">Carrier domain-containing protein</fullName>
    </recommendedName>
</protein>
<dbReference type="Pfam" id="PF13193">
    <property type="entry name" value="AMP-binding_C"/>
    <property type="match status" value="1"/>
</dbReference>
<accession>A0A3A8MZD7</accession>
<dbReference type="PANTHER" id="PTHR45527:SF1">
    <property type="entry name" value="FATTY ACID SYNTHASE"/>
    <property type="match status" value="1"/>
</dbReference>
<dbReference type="OrthoDB" id="2472181at2"/>
<name>A0A3A8MZD7_9BACT</name>
<dbReference type="SMART" id="SM00823">
    <property type="entry name" value="PKS_PP"/>
    <property type="match status" value="1"/>
</dbReference>
<evidence type="ECO:0000256" key="2">
    <source>
        <dbReference type="ARBA" id="ARBA00022553"/>
    </source>
</evidence>
<dbReference type="FunFam" id="1.10.1200.10:FF:000016">
    <property type="entry name" value="Non-ribosomal peptide synthase"/>
    <property type="match status" value="1"/>
</dbReference>
<dbReference type="InterPro" id="IPR036736">
    <property type="entry name" value="ACP-like_sf"/>
</dbReference>
<dbReference type="GO" id="GO:0044550">
    <property type="term" value="P:secondary metabolite biosynthetic process"/>
    <property type="evidence" value="ECO:0007669"/>
    <property type="project" value="TreeGrafter"/>
</dbReference>
<dbReference type="AlphaFoldDB" id="A0A3A8MZD7"/>
<dbReference type="SUPFAM" id="SSF56801">
    <property type="entry name" value="Acetyl-CoA synthetase-like"/>
    <property type="match status" value="1"/>
</dbReference>
<dbReference type="InterPro" id="IPR009081">
    <property type="entry name" value="PP-bd_ACP"/>
</dbReference>
<dbReference type="GO" id="GO:0043041">
    <property type="term" value="P:amino acid activation for nonribosomal peptide biosynthetic process"/>
    <property type="evidence" value="ECO:0007669"/>
    <property type="project" value="TreeGrafter"/>
</dbReference>
<dbReference type="EMBL" id="RAWG01000232">
    <property type="protein sequence ID" value="RKH37598.1"/>
    <property type="molecule type" value="Genomic_DNA"/>
</dbReference>
<dbReference type="GO" id="GO:0031177">
    <property type="term" value="F:phosphopantetheine binding"/>
    <property type="evidence" value="ECO:0007669"/>
    <property type="project" value="InterPro"/>
</dbReference>
<dbReference type="PROSITE" id="PS50075">
    <property type="entry name" value="CARRIER"/>
    <property type="match status" value="1"/>
</dbReference>
<dbReference type="InterPro" id="IPR025110">
    <property type="entry name" value="AMP-bd_C"/>
</dbReference>
<dbReference type="InterPro" id="IPR020806">
    <property type="entry name" value="PKS_PP-bd"/>
</dbReference>
<feature type="region of interest" description="Disordered" evidence="3">
    <location>
        <begin position="250"/>
        <end position="292"/>
    </location>
</feature>
<organism evidence="5 6">
    <name type="scientific">Corallococcus sicarius</name>
    <dbReference type="NCBI Taxonomy" id="2316726"/>
    <lineage>
        <taxon>Bacteria</taxon>
        <taxon>Pseudomonadati</taxon>
        <taxon>Myxococcota</taxon>
        <taxon>Myxococcia</taxon>
        <taxon>Myxococcales</taxon>
        <taxon>Cystobacterineae</taxon>
        <taxon>Myxococcaceae</taxon>
        <taxon>Corallococcus</taxon>
    </lineage>
</organism>
<evidence type="ECO:0000313" key="5">
    <source>
        <dbReference type="EMBL" id="RKH37598.1"/>
    </source>
</evidence>
<dbReference type="SUPFAM" id="SSF47336">
    <property type="entry name" value="ACP-like"/>
    <property type="match status" value="1"/>
</dbReference>
<evidence type="ECO:0000313" key="6">
    <source>
        <dbReference type="Proteomes" id="UP000273405"/>
    </source>
</evidence>
<feature type="domain" description="Carrier" evidence="4">
    <location>
        <begin position="178"/>
        <end position="253"/>
    </location>
</feature>
<evidence type="ECO:0000256" key="3">
    <source>
        <dbReference type="SAM" id="MobiDB-lite"/>
    </source>
</evidence>
<proteinExistence type="predicted"/>
<comment type="caution">
    <text evidence="5">The sequence shown here is derived from an EMBL/GenBank/DDBJ whole genome shotgun (WGS) entry which is preliminary data.</text>
</comment>
<gene>
    <name evidence="5" type="ORF">D7X12_29000</name>
</gene>
<evidence type="ECO:0000259" key="4">
    <source>
        <dbReference type="PROSITE" id="PS50075"/>
    </source>
</evidence>
<keyword evidence="2" id="KW-0597">Phosphoprotein</keyword>